<gene>
    <name evidence="2" type="ORF">SAMN06296036_12625</name>
</gene>
<feature type="chain" id="PRO_5013345969" evidence="1">
    <location>
        <begin position="25"/>
        <end position="622"/>
    </location>
</feature>
<evidence type="ECO:0000313" key="2">
    <source>
        <dbReference type="EMBL" id="SMF71088.1"/>
    </source>
</evidence>
<evidence type="ECO:0000313" key="3">
    <source>
        <dbReference type="Proteomes" id="UP000192907"/>
    </source>
</evidence>
<proteinExistence type="predicted"/>
<protein>
    <submittedName>
        <fullName evidence="2">Uncharacterized protein</fullName>
    </submittedName>
</protein>
<dbReference type="RefSeq" id="WP_132324299.1">
    <property type="nucleotide sequence ID" value="NZ_FWZT01000026.1"/>
</dbReference>
<dbReference type="EMBL" id="FWZT01000026">
    <property type="protein sequence ID" value="SMF71088.1"/>
    <property type="molecule type" value="Genomic_DNA"/>
</dbReference>
<dbReference type="OrthoDB" id="10013236at2"/>
<name>A0A1Y6CKA1_9BACT</name>
<dbReference type="AlphaFoldDB" id="A0A1Y6CKA1"/>
<evidence type="ECO:0000256" key="1">
    <source>
        <dbReference type="SAM" id="SignalP"/>
    </source>
</evidence>
<dbReference type="Proteomes" id="UP000192907">
    <property type="component" value="Unassembled WGS sequence"/>
</dbReference>
<accession>A0A1Y6CKA1</accession>
<organism evidence="2 3">
    <name type="scientific">Pseudobacteriovorax antillogorgiicola</name>
    <dbReference type="NCBI Taxonomy" id="1513793"/>
    <lineage>
        <taxon>Bacteria</taxon>
        <taxon>Pseudomonadati</taxon>
        <taxon>Bdellovibrionota</taxon>
        <taxon>Oligoflexia</taxon>
        <taxon>Oligoflexales</taxon>
        <taxon>Pseudobacteriovoracaceae</taxon>
        <taxon>Pseudobacteriovorax</taxon>
    </lineage>
</organism>
<keyword evidence="3" id="KW-1185">Reference proteome</keyword>
<feature type="signal peptide" evidence="1">
    <location>
        <begin position="1"/>
        <end position="24"/>
    </location>
</feature>
<reference evidence="3" key="1">
    <citation type="submission" date="2017-04" db="EMBL/GenBank/DDBJ databases">
        <authorList>
            <person name="Varghese N."/>
            <person name="Submissions S."/>
        </authorList>
    </citation>
    <scope>NUCLEOTIDE SEQUENCE [LARGE SCALE GENOMIC DNA]</scope>
    <source>
        <strain evidence="3">RKEM611</strain>
    </source>
</reference>
<sequence>MIFRVCICLIVAIQTLFLSTGDGASNPYQDLYNNAYIALLEDDSEKVLKLWYVHNTIQESFPHEPRIEGLKSAAWLALDRLNICPENMPHDSLGRGIWPVVLHNFMVRNANRRQRDRKLPDRSLDTFSRGYQRRAIHLSSILAPEEIESLRIHRGTCQAVDKIFSQYPGIFHVAGVGNNYEVLALTLRDLLSRASREENIDPSLGNYLSYRILLINAYLGERSKQNEEGGKAIFSKDDDPFGPKTDPKILKAWYSKFIELIELPSEQWYELPAQDRLGIASIYHQVEDDKEIQEETFDRWIDYELSDGAAKQLYSMIGFRSAGKRDRELIDSKLGDRLLALGRDGQFPDVGAFAGPRGIQVYRQGQAREALELFALALASGDESEFSQEYRRLSLAWIKYILLEKRFDRRLLEFVKSYLPRSAFKQLIESLIWSASFHQEKFIFQAKNLDNLRLGSKSKGLIKRLRNLSQGKHRQFLSENQRLLKLRRRSSLRFMRQLVTELKSEPLPVVRGMVPVLKDMRSQLEGLKRNRGSGARQVEEVKGALDSLLAPFARETGAASDRRAASGEKIFLGALRLEPSHDWPWPFRVPKIQAIDIFRPVDLKVIVKGQAFQLTVKHEEQR</sequence>
<keyword evidence="1" id="KW-0732">Signal</keyword>
<dbReference type="STRING" id="1513793.SAMN06296036_12625"/>